<evidence type="ECO:0000256" key="6">
    <source>
        <dbReference type="SAM" id="SignalP"/>
    </source>
</evidence>
<keyword evidence="4" id="KW-0564">Palmitate</keyword>
<dbReference type="InterPro" id="IPR006059">
    <property type="entry name" value="SBP"/>
</dbReference>
<evidence type="ECO:0000313" key="8">
    <source>
        <dbReference type="Proteomes" id="UP000307943"/>
    </source>
</evidence>
<evidence type="ECO:0000313" key="7">
    <source>
        <dbReference type="EMBL" id="TNJ60825.1"/>
    </source>
</evidence>
<feature type="chain" id="PRO_5022758045" evidence="6">
    <location>
        <begin position="33"/>
        <end position="510"/>
    </location>
</feature>
<dbReference type="AlphaFoldDB" id="A0A5C4SYF7"/>
<proteinExistence type="predicted"/>
<comment type="caution">
    <text evidence="7">The sequence shown here is derived from an EMBL/GenBank/DDBJ whole genome shotgun (WGS) entry which is preliminary data.</text>
</comment>
<protein>
    <submittedName>
        <fullName evidence="7">Extracellular solute-binding protein</fullName>
    </submittedName>
</protein>
<evidence type="ECO:0000256" key="3">
    <source>
        <dbReference type="ARBA" id="ARBA00023136"/>
    </source>
</evidence>
<dbReference type="PANTHER" id="PTHR43649">
    <property type="entry name" value="ARABINOSE-BINDING PROTEIN-RELATED"/>
    <property type="match status" value="1"/>
</dbReference>
<gene>
    <name evidence="7" type="ORF">FE784_35415</name>
</gene>
<dbReference type="CDD" id="cd13580">
    <property type="entry name" value="PBP2_AlgQ_like_1"/>
    <property type="match status" value="1"/>
</dbReference>
<dbReference type="OrthoDB" id="9787283at2"/>
<keyword evidence="5" id="KW-0449">Lipoprotein</keyword>
<name>A0A5C4SYF7_9BACL</name>
<dbReference type="Gene3D" id="3.40.190.10">
    <property type="entry name" value="Periplasmic binding protein-like II"/>
    <property type="match status" value="2"/>
</dbReference>
<evidence type="ECO:0000256" key="5">
    <source>
        <dbReference type="ARBA" id="ARBA00023288"/>
    </source>
</evidence>
<sequence>MNRIQNWKQLRVLGAVSVALTTLIAGCGGQEAAPSDKTPTAVGEKEAPKEPLKLSMMNMYYTAEPPKADNEAVKLIEAHTNAKLDITWVPNSAYNDKINATIAGGELPKIMMIASNKSSGIVNAVKSGMFWEVGPYLKDYPNLSKLNPLVLNNISIDGKIYGIYRSRPVAREGIIYRKDWLDAVGLSEPKTIDDFYNVVKAFATKDPDKNGKDDTFGMYEGRGMNGFQTILAWYGGPNLYGLQDGKVVPDFMTKEYVDALKLYKRMYDEKLINLDFAVVPGTKRQEAVNQGKAGLIISTLDDVNAGFNDLVKANPNAVLDVASRINGPKGERLMLYNGGYVGVYMFPKTSIKTEQELKQILGFLDKLGDKKLQNLFEWGVEGKHFKVENGKPTRTDGKAYETDINSIYQLRYDDGSQTDAGEDAAIVKKYKQMFQRNAEIAIANPAESFESATLAEKGSELTKIVQDARVKYIMGNIDEAGWNQAVDQWRKSGGDKVIEEYTAQYNKQKK</sequence>
<dbReference type="InterPro" id="IPR050490">
    <property type="entry name" value="Bact_solute-bd_prot1"/>
</dbReference>
<dbReference type="SUPFAM" id="SSF53850">
    <property type="entry name" value="Periplasmic binding protein-like II"/>
    <property type="match status" value="1"/>
</dbReference>
<dbReference type="Pfam" id="PF01547">
    <property type="entry name" value="SBP_bac_1"/>
    <property type="match status" value="1"/>
</dbReference>
<dbReference type="PROSITE" id="PS51257">
    <property type="entry name" value="PROKAR_LIPOPROTEIN"/>
    <property type="match status" value="1"/>
</dbReference>
<keyword evidence="2 6" id="KW-0732">Signal</keyword>
<accession>A0A5C4SYF7</accession>
<dbReference type="Proteomes" id="UP000307943">
    <property type="component" value="Unassembled WGS sequence"/>
</dbReference>
<keyword evidence="1" id="KW-1003">Cell membrane</keyword>
<dbReference type="PANTHER" id="PTHR43649:SF33">
    <property type="entry name" value="POLYGALACTURONAN_RHAMNOGALACTURONAN-BINDING PROTEIN YTCQ"/>
    <property type="match status" value="1"/>
</dbReference>
<reference evidence="7 8" key="1">
    <citation type="submission" date="2019-05" db="EMBL/GenBank/DDBJ databases">
        <title>We sequenced the genome of Paenibacillus hemerocallicola KCTC 33185 for further insight into its adaptation and study the phylogeny of Paenibacillus.</title>
        <authorList>
            <person name="Narsing Rao M.P."/>
        </authorList>
    </citation>
    <scope>NUCLEOTIDE SEQUENCE [LARGE SCALE GENOMIC DNA]</scope>
    <source>
        <strain evidence="7 8">KCTC 33185</strain>
    </source>
</reference>
<evidence type="ECO:0000256" key="1">
    <source>
        <dbReference type="ARBA" id="ARBA00022475"/>
    </source>
</evidence>
<dbReference type="EMBL" id="VDCQ01000080">
    <property type="protein sequence ID" value="TNJ60825.1"/>
    <property type="molecule type" value="Genomic_DNA"/>
</dbReference>
<dbReference type="RefSeq" id="WP_139606964.1">
    <property type="nucleotide sequence ID" value="NZ_VDCQ01000080.1"/>
</dbReference>
<evidence type="ECO:0000256" key="4">
    <source>
        <dbReference type="ARBA" id="ARBA00023139"/>
    </source>
</evidence>
<organism evidence="7 8">
    <name type="scientific">Paenibacillus hemerocallicola</name>
    <dbReference type="NCBI Taxonomy" id="1172614"/>
    <lineage>
        <taxon>Bacteria</taxon>
        <taxon>Bacillati</taxon>
        <taxon>Bacillota</taxon>
        <taxon>Bacilli</taxon>
        <taxon>Bacillales</taxon>
        <taxon>Paenibacillaceae</taxon>
        <taxon>Paenibacillus</taxon>
    </lineage>
</organism>
<feature type="signal peptide" evidence="6">
    <location>
        <begin position="1"/>
        <end position="32"/>
    </location>
</feature>
<keyword evidence="8" id="KW-1185">Reference proteome</keyword>
<keyword evidence="3" id="KW-0472">Membrane</keyword>
<evidence type="ECO:0000256" key="2">
    <source>
        <dbReference type="ARBA" id="ARBA00022729"/>
    </source>
</evidence>